<reference evidence="2" key="1">
    <citation type="submission" date="2020-07" db="EMBL/GenBank/DDBJ databases">
        <title>Genome sequence and genetic diversity analysis of an under-domesticated orphan crop, white fonio (Digitaria exilis).</title>
        <authorList>
            <person name="Bennetzen J.L."/>
            <person name="Chen S."/>
            <person name="Ma X."/>
            <person name="Wang X."/>
            <person name="Yssel A.E.J."/>
            <person name="Chaluvadi S.R."/>
            <person name="Johnson M."/>
            <person name="Gangashetty P."/>
            <person name="Hamidou F."/>
            <person name="Sanogo M.D."/>
            <person name="Zwaenepoel A."/>
            <person name="Wallace J."/>
            <person name="Van De Peer Y."/>
            <person name="Van Deynze A."/>
        </authorList>
    </citation>
    <scope>NUCLEOTIDE SEQUENCE</scope>
    <source>
        <tissue evidence="2">Leaves</tissue>
    </source>
</reference>
<evidence type="ECO:0008006" key="4">
    <source>
        <dbReference type="Google" id="ProtNLM"/>
    </source>
</evidence>
<feature type="signal peptide" evidence="1">
    <location>
        <begin position="1"/>
        <end position="26"/>
    </location>
</feature>
<dbReference type="EMBL" id="JACEFO010002125">
    <property type="protein sequence ID" value="KAF8679280.1"/>
    <property type="molecule type" value="Genomic_DNA"/>
</dbReference>
<dbReference type="Proteomes" id="UP000636709">
    <property type="component" value="Unassembled WGS sequence"/>
</dbReference>
<evidence type="ECO:0000313" key="2">
    <source>
        <dbReference type="EMBL" id="KAF8679280.1"/>
    </source>
</evidence>
<keyword evidence="3" id="KW-1185">Reference proteome</keyword>
<accession>A0A835AYX2</accession>
<evidence type="ECO:0000313" key="3">
    <source>
        <dbReference type="Proteomes" id="UP000636709"/>
    </source>
</evidence>
<organism evidence="2 3">
    <name type="scientific">Digitaria exilis</name>
    <dbReference type="NCBI Taxonomy" id="1010633"/>
    <lineage>
        <taxon>Eukaryota</taxon>
        <taxon>Viridiplantae</taxon>
        <taxon>Streptophyta</taxon>
        <taxon>Embryophyta</taxon>
        <taxon>Tracheophyta</taxon>
        <taxon>Spermatophyta</taxon>
        <taxon>Magnoliopsida</taxon>
        <taxon>Liliopsida</taxon>
        <taxon>Poales</taxon>
        <taxon>Poaceae</taxon>
        <taxon>PACMAD clade</taxon>
        <taxon>Panicoideae</taxon>
        <taxon>Panicodae</taxon>
        <taxon>Paniceae</taxon>
        <taxon>Anthephorinae</taxon>
        <taxon>Digitaria</taxon>
    </lineage>
</organism>
<evidence type="ECO:0000256" key="1">
    <source>
        <dbReference type="SAM" id="SignalP"/>
    </source>
</evidence>
<dbReference type="AlphaFoldDB" id="A0A835AYX2"/>
<gene>
    <name evidence="2" type="ORF">HU200_046061</name>
</gene>
<proteinExistence type="predicted"/>
<sequence>MATSPSLLVLVAALLLFLISPVVVLASGREQRLRIRVYVHEQFSGPSPLGANSTFGEVAMVDDVLRE</sequence>
<comment type="caution">
    <text evidence="2">The sequence shown here is derived from an EMBL/GenBank/DDBJ whole genome shotgun (WGS) entry which is preliminary data.</text>
</comment>
<keyword evidence="1" id="KW-0732">Signal</keyword>
<feature type="chain" id="PRO_5032944906" description="Dirigent protein" evidence="1">
    <location>
        <begin position="27"/>
        <end position="67"/>
    </location>
</feature>
<name>A0A835AYX2_9POAL</name>
<protein>
    <recommendedName>
        <fullName evidence="4">Dirigent protein</fullName>
    </recommendedName>
</protein>